<feature type="compositionally biased region" description="Pro residues" evidence="1">
    <location>
        <begin position="95"/>
        <end position="116"/>
    </location>
</feature>
<dbReference type="Proteomes" id="UP000799291">
    <property type="component" value="Unassembled WGS sequence"/>
</dbReference>
<evidence type="ECO:0000313" key="4">
    <source>
        <dbReference type="Proteomes" id="UP000799291"/>
    </source>
</evidence>
<dbReference type="InterPro" id="IPR002931">
    <property type="entry name" value="Transglutaminase-like"/>
</dbReference>
<protein>
    <recommendedName>
        <fullName evidence="2">Transglutaminase-like domain-containing protein</fullName>
    </recommendedName>
</protein>
<dbReference type="SUPFAM" id="SSF54001">
    <property type="entry name" value="Cysteine proteinases"/>
    <property type="match status" value="1"/>
</dbReference>
<feature type="compositionally biased region" description="Polar residues" evidence="1">
    <location>
        <begin position="131"/>
        <end position="160"/>
    </location>
</feature>
<evidence type="ECO:0000256" key="1">
    <source>
        <dbReference type="SAM" id="MobiDB-lite"/>
    </source>
</evidence>
<name>A0A6G1JG92_9PLEO</name>
<gene>
    <name evidence="3" type="ORF">K458DRAFT_413535</name>
</gene>
<evidence type="ECO:0000313" key="3">
    <source>
        <dbReference type="EMBL" id="KAF2689240.1"/>
    </source>
</evidence>
<sequence>MAEPGSIKSRIAALNIEQVHVPAPNSRPAYTYDQATSAKKKPPPPPPPPGQRPPIPPRVQTVNNPPILTNAPTSTRHLGNQPAPVKPETPNRTPTLPPRPPPRSNSKPPSLPPRTPSCPSDRGLTKKASMESISTVSSGISTLSLGSAMTGRSNGTSNGGQRYEIRAPAYDPTKLPPLPTKKVLEDSKQNKQNNSILRAMRSTSNVATTSRAPPPQLPSRPALPARPESKTVEPEPPRRALPPPPSAFTFALNKSTETPPPIPATRPSPTSATEAGAPPPIPLASRPKLDAIMASKPKPGAQGCCLVCRDFSAPDGHAAQFPRTSLPSSDVGWLATQLTAPFPSATDKARAIFVWLHHNVDYDVHSFFNGTVSGTTPERTITSGLAVCEGYAGLFAALALKAGLECVVVSGHGKGFGHNALKPGDPLPPFKCGHAWNAVRIDNGEWKLCDPCWGAGNVSGKNYNRKFKPSEFTKSNDDFGYKHFPSDKAYFFRSDGRPLTWEEYMMDDMGERVMAYGTASDEGIRVRSIQPPMKHIKVRDPQEPVVRFQFSAVCQHWDNERHGAGKPYLLTLSVGGQNGRDSHHIPFNTDGKVWWLDVNRFELGAPGQKINVCAVTKFDGRDGRGLTLDQWKAKQGRVGQSWSYFCMWELV</sequence>
<feature type="compositionally biased region" description="Basic and acidic residues" evidence="1">
    <location>
        <begin position="227"/>
        <end position="238"/>
    </location>
</feature>
<organism evidence="3 4">
    <name type="scientific">Lentithecium fluviatile CBS 122367</name>
    <dbReference type="NCBI Taxonomy" id="1168545"/>
    <lineage>
        <taxon>Eukaryota</taxon>
        <taxon>Fungi</taxon>
        <taxon>Dikarya</taxon>
        <taxon>Ascomycota</taxon>
        <taxon>Pezizomycotina</taxon>
        <taxon>Dothideomycetes</taxon>
        <taxon>Pleosporomycetidae</taxon>
        <taxon>Pleosporales</taxon>
        <taxon>Massarineae</taxon>
        <taxon>Lentitheciaceae</taxon>
        <taxon>Lentithecium</taxon>
    </lineage>
</organism>
<dbReference type="InterPro" id="IPR052557">
    <property type="entry name" value="CAP/Cytokinesis_protein"/>
</dbReference>
<feature type="compositionally biased region" description="Polar residues" evidence="1">
    <location>
        <begin position="190"/>
        <end position="209"/>
    </location>
</feature>
<dbReference type="InterPro" id="IPR038765">
    <property type="entry name" value="Papain-like_cys_pep_sf"/>
</dbReference>
<dbReference type="OrthoDB" id="6129702at2759"/>
<dbReference type="AlphaFoldDB" id="A0A6G1JG92"/>
<dbReference type="PANTHER" id="PTHR46333:SF5">
    <property type="entry name" value="TRANSGLUTAMINASE-LIKE DOMAIN-CONTAINING PROTEIN"/>
    <property type="match status" value="1"/>
</dbReference>
<feature type="compositionally biased region" description="Pro residues" evidence="1">
    <location>
        <begin position="43"/>
        <end position="57"/>
    </location>
</feature>
<dbReference type="Gene3D" id="3.10.620.30">
    <property type="match status" value="1"/>
</dbReference>
<reference evidence="3" key="1">
    <citation type="journal article" date="2020" name="Stud. Mycol.">
        <title>101 Dothideomycetes genomes: a test case for predicting lifestyles and emergence of pathogens.</title>
        <authorList>
            <person name="Haridas S."/>
            <person name="Albert R."/>
            <person name="Binder M."/>
            <person name="Bloem J."/>
            <person name="Labutti K."/>
            <person name="Salamov A."/>
            <person name="Andreopoulos B."/>
            <person name="Baker S."/>
            <person name="Barry K."/>
            <person name="Bills G."/>
            <person name="Bluhm B."/>
            <person name="Cannon C."/>
            <person name="Castanera R."/>
            <person name="Culley D."/>
            <person name="Daum C."/>
            <person name="Ezra D."/>
            <person name="Gonzalez J."/>
            <person name="Henrissat B."/>
            <person name="Kuo A."/>
            <person name="Liang C."/>
            <person name="Lipzen A."/>
            <person name="Lutzoni F."/>
            <person name="Magnuson J."/>
            <person name="Mondo S."/>
            <person name="Nolan M."/>
            <person name="Ohm R."/>
            <person name="Pangilinan J."/>
            <person name="Park H.-J."/>
            <person name="Ramirez L."/>
            <person name="Alfaro M."/>
            <person name="Sun H."/>
            <person name="Tritt A."/>
            <person name="Yoshinaga Y."/>
            <person name="Zwiers L.-H."/>
            <person name="Turgeon B."/>
            <person name="Goodwin S."/>
            <person name="Spatafora J."/>
            <person name="Crous P."/>
            <person name="Grigoriev I."/>
        </authorList>
    </citation>
    <scope>NUCLEOTIDE SEQUENCE</scope>
    <source>
        <strain evidence="3">CBS 122367</strain>
    </source>
</reference>
<proteinExistence type="predicted"/>
<feature type="domain" description="Transglutaminase-like" evidence="2">
    <location>
        <begin position="380"/>
        <end position="453"/>
    </location>
</feature>
<dbReference type="GO" id="GO:0005737">
    <property type="term" value="C:cytoplasm"/>
    <property type="evidence" value="ECO:0007669"/>
    <property type="project" value="TreeGrafter"/>
</dbReference>
<feature type="compositionally biased region" description="Polar residues" evidence="1">
    <location>
        <begin position="60"/>
        <end position="78"/>
    </location>
</feature>
<feature type="region of interest" description="Disordered" evidence="1">
    <location>
        <begin position="19"/>
        <end position="281"/>
    </location>
</feature>
<evidence type="ECO:0000259" key="2">
    <source>
        <dbReference type="SMART" id="SM00460"/>
    </source>
</evidence>
<dbReference type="PANTHER" id="PTHR46333">
    <property type="entry name" value="CYTOKINESIS PROTEIN 3"/>
    <property type="match status" value="1"/>
</dbReference>
<accession>A0A6G1JG92</accession>
<dbReference type="Pfam" id="PF01841">
    <property type="entry name" value="Transglut_core"/>
    <property type="match status" value="1"/>
</dbReference>
<dbReference type="EMBL" id="MU005572">
    <property type="protein sequence ID" value="KAF2689240.1"/>
    <property type="molecule type" value="Genomic_DNA"/>
</dbReference>
<dbReference type="SMART" id="SM00460">
    <property type="entry name" value="TGc"/>
    <property type="match status" value="1"/>
</dbReference>
<keyword evidence="4" id="KW-1185">Reference proteome</keyword>